<reference evidence="9 10" key="1">
    <citation type="submission" date="2017-06" db="EMBL/GenBank/DDBJ databases">
        <title>Herbaspirillum phytohormonus sp. nov., isolated from the root nodule of Robinia pseudoacacia in lead-zinc mine.</title>
        <authorList>
            <person name="Fan M."/>
            <person name="Lin Y."/>
        </authorList>
    </citation>
    <scope>NUCLEOTIDE SEQUENCE [LARGE SCALE GENOMIC DNA]</scope>
    <source>
        <strain evidence="9 10">HZ10</strain>
    </source>
</reference>
<feature type="domain" description="POTRA" evidence="8">
    <location>
        <begin position="199"/>
        <end position="273"/>
    </location>
</feature>
<evidence type="ECO:0000256" key="5">
    <source>
        <dbReference type="ARBA" id="ARBA00023136"/>
    </source>
</evidence>
<evidence type="ECO:0000256" key="3">
    <source>
        <dbReference type="ARBA" id="ARBA00022692"/>
    </source>
</evidence>
<sequence>MNWTCRLAIACLCCAAETANAAYKVDIEAPKPVQSLLKDFLDLARYKDRDDISDEQLKFMIDTAGDQVRDLTSTEGYFSPVTKVELKTARGADGKDDVRTVIVTVDPGERTMVESADIAVTGAAAGQDAARIAAIRQDWSLPAGQPFRQEDWDKAKNAGLEKLQQKTYAAARIAQSQAEVDPEERRADLKVQYDSGPAFTLGALQITGARRYPESIIRNVNPLNVGEPYDVNRLLSLQRQIQNTPYFSNAIVGIDDDPEHPDMTPVKVQVTEFPTQRIRTGVGYGTDTGAQVEGRYSHYNVFNKAYVFDSQARIEQKRQYGQISLAMPPDQKAFVNSISTTYDRTTLEGVDLRSQQIGFKRARTGELYDTAYSLTYYRDELTQEDGSTLPANTIVTPGKHRALVPGFAWARRNVDDPIFPRKGNLLTLEAGFAVKGVLTDQSFGRLYGRFKQFVPVGRRDVVVLRAELGGVFTAGRASSVPASLLFRTGGNDSVRGYSYQSIGNEQNGTVYPTKYLAVGSSEYQHWFTESWGAAVFYDIGAAADNWNNKTFYNGVGTGARWRSPVGTLNLDLAYGIQKKQIRPHISLGIAF</sequence>
<dbReference type="InterPro" id="IPR034746">
    <property type="entry name" value="POTRA"/>
</dbReference>
<organism evidence="9 10">
    <name type="scientific">Herbaspirillum robiniae</name>
    <dbReference type="NCBI Taxonomy" id="2014887"/>
    <lineage>
        <taxon>Bacteria</taxon>
        <taxon>Pseudomonadati</taxon>
        <taxon>Pseudomonadota</taxon>
        <taxon>Betaproteobacteria</taxon>
        <taxon>Burkholderiales</taxon>
        <taxon>Oxalobacteraceae</taxon>
        <taxon>Herbaspirillum</taxon>
    </lineage>
</organism>
<keyword evidence="5" id="KW-0472">Membrane</keyword>
<evidence type="ECO:0000256" key="1">
    <source>
        <dbReference type="ARBA" id="ARBA00004370"/>
    </source>
</evidence>
<dbReference type="Pfam" id="PF01103">
    <property type="entry name" value="Omp85"/>
    <property type="match status" value="1"/>
</dbReference>
<dbReference type="PANTHER" id="PTHR12815:SF47">
    <property type="entry name" value="TRANSLOCATION AND ASSEMBLY MODULE SUBUNIT TAMA"/>
    <property type="match status" value="1"/>
</dbReference>
<dbReference type="Pfam" id="PF07244">
    <property type="entry name" value="POTRA"/>
    <property type="match status" value="1"/>
</dbReference>
<evidence type="ECO:0000259" key="8">
    <source>
        <dbReference type="PROSITE" id="PS51779"/>
    </source>
</evidence>
<proteinExistence type="predicted"/>
<keyword evidence="2" id="KW-1134">Transmembrane beta strand</keyword>
<evidence type="ECO:0000256" key="4">
    <source>
        <dbReference type="ARBA" id="ARBA00022729"/>
    </source>
</evidence>
<protein>
    <recommendedName>
        <fullName evidence="8">POTRA domain-containing protein</fullName>
    </recommendedName>
</protein>
<dbReference type="AlphaFoldDB" id="A0A246WQP4"/>
<dbReference type="Gene3D" id="2.40.160.50">
    <property type="entry name" value="membrane protein fhac: a member of the omp85/tpsb transporter family"/>
    <property type="match status" value="1"/>
</dbReference>
<feature type="chain" id="PRO_5012196694" description="POTRA domain-containing protein" evidence="7">
    <location>
        <begin position="22"/>
        <end position="591"/>
    </location>
</feature>
<dbReference type="Proteomes" id="UP000197596">
    <property type="component" value="Unassembled WGS sequence"/>
</dbReference>
<evidence type="ECO:0000313" key="9">
    <source>
        <dbReference type="EMBL" id="OWY28698.1"/>
    </source>
</evidence>
<accession>A0A246WQP4</accession>
<dbReference type="GO" id="GO:0019867">
    <property type="term" value="C:outer membrane"/>
    <property type="evidence" value="ECO:0007669"/>
    <property type="project" value="InterPro"/>
</dbReference>
<evidence type="ECO:0000256" key="7">
    <source>
        <dbReference type="SAM" id="SignalP"/>
    </source>
</evidence>
<dbReference type="EMBL" id="NJGU01000006">
    <property type="protein sequence ID" value="OWY28698.1"/>
    <property type="molecule type" value="Genomic_DNA"/>
</dbReference>
<dbReference type="PANTHER" id="PTHR12815">
    <property type="entry name" value="SORTING AND ASSEMBLY MACHINERY SAMM50 PROTEIN FAMILY MEMBER"/>
    <property type="match status" value="1"/>
</dbReference>
<dbReference type="PROSITE" id="PS51779">
    <property type="entry name" value="POTRA"/>
    <property type="match status" value="1"/>
</dbReference>
<keyword evidence="3" id="KW-0812">Transmembrane</keyword>
<dbReference type="Gene3D" id="3.10.20.310">
    <property type="entry name" value="membrane protein fhac"/>
    <property type="match status" value="2"/>
</dbReference>
<evidence type="ECO:0000256" key="6">
    <source>
        <dbReference type="ARBA" id="ARBA00023237"/>
    </source>
</evidence>
<evidence type="ECO:0000313" key="10">
    <source>
        <dbReference type="Proteomes" id="UP000197596"/>
    </source>
</evidence>
<gene>
    <name evidence="9" type="ORF">CEJ42_11980</name>
</gene>
<comment type="caution">
    <text evidence="9">The sequence shown here is derived from an EMBL/GenBank/DDBJ whole genome shotgun (WGS) entry which is preliminary data.</text>
</comment>
<feature type="signal peptide" evidence="7">
    <location>
        <begin position="1"/>
        <end position="21"/>
    </location>
</feature>
<evidence type="ECO:0000256" key="2">
    <source>
        <dbReference type="ARBA" id="ARBA00022452"/>
    </source>
</evidence>
<dbReference type="InterPro" id="IPR000184">
    <property type="entry name" value="Bac_surfAg_D15"/>
</dbReference>
<comment type="subcellular location">
    <subcellularLocation>
        <location evidence="1">Membrane</location>
    </subcellularLocation>
</comment>
<keyword evidence="6" id="KW-0998">Cell outer membrane</keyword>
<dbReference type="InterPro" id="IPR039910">
    <property type="entry name" value="D15-like"/>
</dbReference>
<dbReference type="InterPro" id="IPR010827">
    <property type="entry name" value="BamA/TamA_POTRA"/>
</dbReference>
<keyword evidence="4 7" id="KW-0732">Signal</keyword>
<dbReference type="RefSeq" id="WP_088751219.1">
    <property type="nucleotide sequence ID" value="NZ_NJGU01000006.1"/>
</dbReference>
<name>A0A246WQP4_9BURK</name>